<reference evidence="2 3" key="1">
    <citation type="submission" date="2009-12" db="EMBL/GenBank/DDBJ databases">
        <authorList>
            <person name="Shrivastava S."/>
            <person name="Madupu R."/>
            <person name="Durkin A.S."/>
            <person name="Torralba M."/>
            <person name="Methe B."/>
            <person name="Sutton G.G."/>
            <person name="Strausberg R.L."/>
            <person name="Nelson K.E."/>
        </authorList>
    </citation>
    <scope>NUCLEOTIDE SEQUENCE [LARGE SCALE GENOMIC DNA]</scope>
    <source>
        <strain evidence="2 3">W5455</strain>
    </source>
</reference>
<sequence length="142" mass="16513">MKLKVPSLRAEGKSLKEISEITDYNSMYVSKIISKFIHKGLSYFTENHYGGNRRNMTYEQETVILAPYPEKAEKGQIVSVAEIAAAYQNAVNHAVSPTQIYAVLKRRGWRKAMPRRRFPRKRVRKPSKQNNLSRKTFREKLP</sequence>
<feature type="compositionally biased region" description="Basic residues" evidence="1">
    <location>
        <begin position="114"/>
        <end position="127"/>
    </location>
</feature>
<comment type="caution">
    <text evidence="2">The sequence shown here is derived from an EMBL/GenBank/DDBJ whole genome shotgun (WGS) entry which is preliminary data.</text>
</comment>
<protein>
    <recommendedName>
        <fullName evidence="4">Winged helix-turn helix domain-containing protein</fullName>
    </recommendedName>
</protein>
<proteinExistence type="predicted"/>
<name>A0ABM9ZTQ7_9BACT</name>
<dbReference type="EMBL" id="ADFP01000087">
    <property type="protein sequence ID" value="EFB90255.1"/>
    <property type="molecule type" value="Genomic_DNA"/>
</dbReference>
<gene>
    <name evidence="2" type="ORF">HMPREF7215_2072</name>
</gene>
<organism evidence="2 3">
    <name type="scientific">Pyramidobacter piscolens W5455</name>
    <dbReference type="NCBI Taxonomy" id="352165"/>
    <lineage>
        <taxon>Bacteria</taxon>
        <taxon>Thermotogati</taxon>
        <taxon>Synergistota</taxon>
        <taxon>Synergistia</taxon>
        <taxon>Synergistales</taxon>
        <taxon>Dethiosulfovibrionaceae</taxon>
        <taxon>Pyramidobacter</taxon>
    </lineage>
</organism>
<evidence type="ECO:0000313" key="2">
    <source>
        <dbReference type="EMBL" id="EFB90255.1"/>
    </source>
</evidence>
<evidence type="ECO:0000256" key="1">
    <source>
        <dbReference type="SAM" id="MobiDB-lite"/>
    </source>
</evidence>
<dbReference type="RefSeq" id="WP_009165300.1">
    <property type="nucleotide sequence ID" value="NZ_ADFP01000087.1"/>
</dbReference>
<feature type="region of interest" description="Disordered" evidence="1">
    <location>
        <begin position="114"/>
        <end position="142"/>
    </location>
</feature>
<accession>A0ABM9ZTQ7</accession>
<evidence type="ECO:0000313" key="3">
    <source>
        <dbReference type="Proteomes" id="UP000006462"/>
    </source>
</evidence>
<keyword evidence="3" id="KW-1185">Reference proteome</keyword>
<evidence type="ECO:0008006" key="4">
    <source>
        <dbReference type="Google" id="ProtNLM"/>
    </source>
</evidence>
<dbReference type="Proteomes" id="UP000006462">
    <property type="component" value="Unassembled WGS sequence"/>
</dbReference>